<proteinExistence type="predicted"/>
<evidence type="ECO:0000313" key="1">
    <source>
        <dbReference type="EMBL" id="CAA9518512.1"/>
    </source>
</evidence>
<protein>
    <submittedName>
        <fullName evidence="1">Uncharacterized protein</fullName>
    </submittedName>
</protein>
<sequence>MLEIAAGYTICLLTVQQLKGGGLMSHCPKSVGVASAEVIA</sequence>
<gene>
    <name evidence="1" type="ORF">AVDCRST_MAG62-969</name>
</gene>
<reference evidence="1" key="1">
    <citation type="submission" date="2020-02" db="EMBL/GenBank/DDBJ databases">
        <authorList>
            <person name="Meier V. D."/>
        </authorList>
    </citation>
    <scope>NUCLEOTIDE SEQUENCE</scope>
    <source>
        <strain evidence="1">AVDCRST_MAG62</strain>
    </source>
</reference>
<dbReference type="AlphaFoldDB" id="A0A6J4TCB4"/>
<dbReference type="EMBL" id="CADCWB010000121">
    <property type="protein sequence ID" value="CAA9518512.1"/>
    <property type="molecule type" value="Genomic_DNA"/>
</dbReference>
<organism evidence="1">
    <name type="scientific">uncultured Sphingomonas sp</name>
    <dbReference type="NCBI Taxonomy" id="158754"/>
    <lineage>
        <taxon>Bacteria</taxon>
        <taxon>Pseudomonadati</taxon>
        <taxon>Pseudomonadota</taxon>
        <taxon>Alphaproteobacteria</taxon>
        <taxon>Sphingomonadales</taxon>
        <taxon>Sphingomonadaceae</taxon>
        <taxon>Sphingomonas</taxon>
        <taxon>environmental samples</taxon>
    </lineage>
</organism>
<name>A0A6J4TCB4_9SPHN</name>
<accession>A0A6J4TCB4</accession>